<evidence type="ECO:0000313" key="3">
    <source>
        <dbReference type="EMBL" id="MCU4973158.1"/>
    </source>
</evidence>
<dbReference type="EMBL" id="JAOPKB010000004">
    <property type="protein sequence ID" value="MCU4973158.1"/>
    <property type="molecule type" value="Genomic_DNA"/>
</dbReference>
<dbReference type="Pfam" id="PF18545">
    <property type="entry name" value="HalOD1"/>
    <property type="match status" value="1"/>
</dbReference>
<dbReference type="RefSeq" id="WP_338001802.1">
    <property type="nucleotide sequence ID" value="NZ_JAOPKA010000001.1"/>
</dbReference>
<dbReference type="EMBL" id="JAOPKA010000001">
    <property type="protein sequence ID" value="MCU4739943.1"/>
    <property type="molecule type" value="Genomic_DNA"/>
</dbReference>
<feature type="domain" description="Halobacterial output" evidence="1">
    <location>
        <begin position="4"/>
        <end position="78"/>
    </location>
</feature>
<evidence type="ECO:0000313" key="5">
    <source>
        <dbReference type="Proteomes" id="UP001321018"/>
    </source>
</evidence>
<organism evidence="2 5">
    <name type="scientific">Natronoglomus mannanivorans</name>
    <dbReference type="NCBI Taxonomy" id="2979990"/>
    <lineage>
        <taxon>Archaea</taxon>
        <taxon>Methanobacteriati</taxon>
        <taxon>Methanobacteriota</taxon>
        <taxon>Stenosarchaea group</taxon>
        <taxon>Halobacteria</taxon>
        <taxon>Halobacteriales</taxon>
        <taxon>Natrialbaceae</taxon>
        <taxon>Natronoglomus</taxon>
    </lineage>
</organism>
<comment type="caution">
    <text evidence="2">The sequence shown here is derived from an EMBL/GenBank/DDBJ whole genome shotgun (WGS) entry which is preliminary data.</text>
</comment>
<dbReference type="InterPro" id="IPR040624">
    <property type="entry name" value="HalOD1"/>
</dbReference>
<accession>A0AAP3E046</accession>
<sequence length="87" mass="9518">MSYPDPSREVIDRIATLEGIAPTDLAPPNYDVLNDVIDPDALDALCRSGDRAPVPIEVVFEFNGYRVTVTNDGSVTVRVQSVDGRNR</sequence>
<evidence type="ECO:0000313" key="2">
    <source>
        <dbReference type="EMBL" id="MCU4739943.1"/>
    </source>
</evidence>
<dbReference type="Proteomes" id="UP001320972">
    <property type="component" value="Unassembled WGS sequence"/>
</dbReference>
<gene>
    <name evidence="3" type="ORF">OB955_10430</name>
    <name evidence="2" type="ORF">OB960_00820</name>
</gene>
<protein>
    <recommendedName>
        <fullName evidence="1">Halobacterial output domain-containing protein</fullName>
    </recommendedName>
</protein>
<reference evidence="2 4" key="1">
    <citation type="submission" date="2022-09" db="EMBL/GenBank/DDBJ databases">
        <title>Enrichment on poylsaccharides allowed isolation of novel metabolic and taxonomic groups of Haloarchaea.</title>
        <authorList>
            <person name="Sorokin D.Y."/>
            <person name="Elcheninov A.G."/>
            <person name="Khizhniak T.V."/>
            <person name="Kolganova T.V."/>
            <person name="Kublanov I.V."/>
        </authorList>
    </citation>
    <scope>NUCLEOTIDE SEQUENCE</scope>
    <source>
        <strain evidence="3 4">AArc-m2/3/4</strain>
        <strain evidence="2">AArc-xg1-1</strain>
    </source>
</reference>
<name>A0AAP3E046_9EURY</name>
<dbReference type="AlphaFoldDB" id="A0AAP3E046"/>
<keyword evidence="4" id="KW-1185">Reference proteome</keyword>
<evidence type="ECO:0000259" key="1">
    <source>
        <dbReference type="Pfam" id="PF18545"/>
    </source>
</evidence>
<proteinExistence type="predicted"/>
<dbReference type="Proteomes" id="UP001321018">
    <property type="component" value="Unassembled WGS sequence"/>
</dbReference>
<evidence type="ECO:0000313" key="4">
    <source>
        <dbReference type="Proteomes" id="UP001320972"/>
    </source>
</evidence>